<feature type="region of interest" description="Disordered" evidence="1">
    <location>
        <begin position="1"/>
        <end position="27"/>
    </location>
</feature>
<dbReference type="AlphaFoldDB" id="A0A0A9CQ83"/>
<reference evidence="2" key="2">
    <citation type="journal article" date="2015" name="Data Brief">
        <title>Shoot transcriptome of the giant reed, Arundo donax.</title>
        <authorList>
            <person name="Barrero R.A."/>
            <person name="Guerrero F.D."/>
            <person name="Moolhuijzen P."/>
            <person name="Goolsby J.A."/>
            <person name="Tidwell J."/>
            <person name="Bellgard S.E."/>
            <person name="Bellgard M.I."/>
        </authorList>
    </citation>
    <scope>NUCLEOTIDE SEQUENCE</scope>
    <source>
        <tissue evidence="2">Shoot tissue taken approximately 20 cm above the soil surface</tissue>
    </source>
</reference>
<name>A0A0A9CQ83_ARUDO</name>
<reference evidence="2" key="1">
    <citation type="submission" date="2014-09" db="EMBL/GenBank/DDBJ databases">
        <authorList>
            <person name="Magalhaes I.L.F."/>
            <person name="Oliveira U."/>
            <person name="Santos F.R."/>
            <person name="Vidigal T.H.D.A."/>
            <person name="Brescovit A.D."/>
            <person name="Santos A.J."/>
        </authorList>
    </citation>
    <scope>NUCLEOTIDE SEQUENCE</scope>
    <source>
        <tissue evidence="2">Shoot tissue taken approximately 20 cm above the soil surface</tissue>
    </source>
</reference>
<proteinExistence type="predicted"/>
<accession>A0A0A9CQ83</accession>
<organism evidence="2">
    <name type="scientific">Arundo donax</name>
    <name type="common">Giant reed</name>
    <name type="synonym">Donax arundinaceus</name>
    <dbReference type="NCBI Taxonomy" id="35708"/>
    <lineage>
        <taxon>Eukaryota</taxon>
        <taxon>Viridiplantae</taxon>
        <taxon>Streptophyta</taxon>
        <taxon>Embryophyta</taxon>
        <taxon>Tracheophyta</taxon>
        <taxon>Spermatophyta</taxon>
        <taxon>Magnoliopsida</taxon>
        <taxon>Liliopsida</taxon>
        <taxon>Poales</taxon>
        <taxon>Poaceae</taxon>
        <taxon>PACMAD clade</taxon>
        <taxon>Arundinoideae</taxon>
        <taxon>Arundineae</taxon>
        <taxon>Arundo</taxon>
    </lineage>
</organism>
<protein>
    <submittedName>
        <fullName evidence="2">Uncharacterized protein</fullName>
    </submittedName>
</protein>
<dbReference type="EMBL" id="GBRH01220144">
    <property type="protein sequence ID" value="JAD77751.1"/>
    <property type="molecule type" value="Transcribed_RNA"/>
</dbReference>
<feature type="compositionally biased region" description="Polar residues" evidence="1">
    <location>
        <begin position="58"/>
        <end position="70"/>
    </location>
</feature>
<feature type="compositionally biased region" description="Low complexity" evidence="1">
    <location>
        <begin position="71"/>
        <end position="88"/>
    </location>
</feature>
<evidence type="ECO:0000313" key="2">
    <source>
        <dbReference type="EMBL" id="JAD77751.1"/>
    </source>
</evidence>
<evidence type="ECO:0000256" key="1">
    <source>
        <dbReference type="SAM" id="MobiDB-lite"/>
    </source>
</evidence>
<feature type="region of interest" description="Disordered" evidence="1">
    <location>
        <begin position="46"/>
        <end position="88"/>
    </location>
</feature>
<sequence length="88" mass="9856">MPMQVKFIHRSSSKTRREAKPISSSGQQARTCILTLLQYQPTRCQEQGHLGGSCLPTAPSSRPHQSKCGSSCQPNQPSRQQQQNRHLQ</sequence>